<dbReference type="Pfam" id="PF09423">
    <property type="entry name" value="PhoD"/>
    <property type="match status" value="1"/>
</dbReference>
<dbReference type="CDD" id="cd07389">
    <property type="entry name" value="MPP_PhoD"/>
    <property type="match status" value="1"/>
</dbReference>
<dbReference type="InterPro" id="IPR006311">
    <property type="entry name" value="TAT_signal"/>
</dbReference>
<protein>
    <submittedName>
        <fullName evidence="4">Alkaline phosphatase D family protein</fullName>
    </submittedName>
</protein>
<feature type="region of interest" description="Disordered" evidence="1">
    <location>
        <begin position="510"/>
        <end position="537"/>
    </location>
</feature>
<dbReference type="EMBL" id="BAAAYN010000038">
    <property type="protein sequence ID" value="GAA3392533.1"/>
    <property type="molecule type" value="Genomic_DNA"/>
</dbReference>
<feature type="compositionally biased region" description="Low complexity" evidence="1">
    <location>
        <begin position="518"/>
        <end position="531"/>
    </location>
</feature>
<evidence type="ECO:0000313" key="4">
    <source>
        <dbReference type="EMBL" id="GAA3392533.1"/>
    </source>
</evidence>
<name>A0ABP6T400_9ACTN</name>
<dbReference type="Gene3D" id="3.60.21.70">
    <property type="entry name" value="PhoD-like phosphatase"/>
    <property type="match status" value="1"/>
</dbReference>
<organism evidence="4 5">
    <name type="scientific">Cryptosporangium minutisporangium</name>
    <dbReference type="NCBI Taxonomy" id="113569"/>
    <lineage>
        <taxon>Bacteria</taxon>
        <taxon>Bacillati</taxon>
        <taxon>Actinomycetota</taxon>
        <taxon>Actinomycetes</taxon>
        <taxon>Cryptosporangiales</taxon>
        <taxon>Cryptosporangiaceae</taxon>
        <taxon>Cryptosporangium</taxon>
    </lineage>
</organism>
<dbReference type="Proteomes" id="UP001501676">
    <property type="component" value="Unassembled WGS sequence"/>
</dbReference>
<evidence type="ECO:0000256" key="1">
    <source>
        <dbReference type="SAM" id="MobiDB-lite"/>
    </source>
</evidence>
<evidence type="ECO:0000259" key="2">
    <source>
        <dbReference type="Pfam" id="PF09423"/>
    </source>
</evidence>
<feature type="domain" description="PhoD-like phosphatase metallophosphatase" evidence="2">
    <location>
        <begin position="159"/>
        <end position="484"/>
    </location>
</feature>
<dbReference type="InterPro" id="IPR032093">
    <property type="entry name" value="PhoD_N"/>
</dbReference>
<dbReference type="InterPro" id="IPR038607">
    <property type="entry name" value="PhoD-like_sf"/>
</dbReference>
<proteinExistence type="predicted"/>
<gene>
    <name evidence="4" type="ORF">GCM10020369_54610</name>
</gene>
<dbReference type="PROSITE" id="PS51318">
    <property type="entry name" value="TAT"/>
    <property type="match status" value="1"/>
</dbReference>
<evidence type="ECO:0000313" key="5">
    <source>
        <dbReference type="Proteomes" id="UP001501676"/>
    </source>
</evidence>
<keyword evidence="5" id="KW-1185">Reference proteome</keyword>
<accession>A0ABP6T400</accession>
<dbReference type="InterPro" id="IPR029052">
    <property type="entry name" value="Metallo-depent_PP-like"/>
</dbReference>
<dbReference type="Gene3D" id="2.60.40.380">
    <property type="entry name" value="Purple acid phosphatase-like, N-terminal"/>
    <property type="match status" value="1"/>
</dbReference>
<dbReference type="SUPFAM" id="SSF56300">
    <property type="entry name" value="Metallo-dependent phosphatases"/>
    <property type="match status" value="1"/>
</dbReference>
<dbReference type="PANTHER" id="PTHR43606">
    <property type="entry name" value="PHOSPHATASE, PUTATIVE (AFU_ORTHOLOGUE AFUA_6G08710)-RELATED"/>
    <property type="match status" value="1"/>
</dbReference>
<dbReference type="PANTHER" id="PTHR43606:SF2">
    <property type="entry name" value="ALKALINE PHOSPHATASE FAMILY PROTEIN (AFU_ORTHOLOGUE AFUA_5G03860)"/>
    <property type="match status" value="1"/>
</dbReference>
<sequence>MEYPLPRRRFLALVGSAGAGFLGPSLVTADGRHLRVSSARAERLPSGMFTLGVASGDPLPDGVVLWTRLAPRPTDGGGMPAAPVEVRWEIATDERFRTVVRTGTAVAHPAAAHTLHVDARGLRPAADYFYRFRVGNQTSPIGRTRTAPAPDAHPRRLRFATASCQNWQDGYYTAYRSLATEELDFLLFLGDYIYEAAPWPGTLRAHTGPGQPYTLEDYRNRHAQYRTDPDLARMHAAAPWIVSLDDHDVDDNWTGDAPADPGQREPVRFPARKAAALRAFAEHLPMRVGPGHRLYRRLRFGDLATLHVLDTRQYRSPHPRTVEEAEEPWRTMTGLTQERWLVDGLAGAGSRWNLLANQVLWASADSRAGPGERYSFDSWDGYRVQRRRLLEYLGSGAARNPVVLTGDTHATWVNDLKPDARTDGSPVVGAELAGTSITSGGDPDVEGFRREHDSLRAENPHCKYLDNRRGYLLGELSATALQVRLRVVDTVLDPAGGAVRTGARFVVQSDRPGAALDGPPDLTGAPGGAAPPIGPRR</sequence>
<comment type="caution">
    <text evidence="4">The sequence shown here is derived from an EMBL/GenBank/DDBJ whole genome shotgun (WGS) entry which is preliminary data.</text>
</comment>
<feature type="domain" description="Phospholipase D N-terminal" evidence="3">
    <location>
        <begin position="51"/>
        <end position="146"/>
    </location>
</feature>
<evidence type="ECO:0000259" key="3">
    <source>
        <dbReference type="Pfam" id="PF16655"/>
    </source>
</evidence>
<dbReference type="RefSeq" id="WP_345731083.1">
    <property type="nucleotide sequence ID" value="NZ_BAAAYN010000038.1"/>
</dbReference>
<dbReference type="InterPro" id="IPR052900">
    <property type="entry name" value="Phospholipid_Metab_Enz"/>
</dbReference>
<reference evidence="5" key="1">
    <citation type="journal article" date="2019" name="Int. J. Syst. Evol. Microbiol.">
        <title>The Global Catalogue of Microorganisms (GCM) 10K type strain sequencing project: providing services to taxonomists for standard genome sequencing and annotation.</title>
        <authorList>
            <consortium name="The Broad Institute Genomics Platform"/>
            <consortium name="The Broad Institute Genome Sequencing Center for Infectious Disease"/>
            <person name="Wu L."/>
            <person name="Ma J."/>
        </authorList>
    </citation>
    <scope>NUCLEOTIDE SEQUENCE [LARGE SCALE GENOMIC DNA]</scope>
    <source>
        <strain evidence="5">JCM 9458</strain>
    </source>
</reference>
<dbReference type="InterPro" id="IPR018946">
    <property type="entry name" value="PhoD-like_MPP"/>
</dbReference>
<dbReference type="Pfam" id="PF16655">
    <property type="entry name" value="PhoD_N"/>
    <property type="match status" value="1"/>
</dbReference>